<feature type="region of interest" description="Disordered" evidence="12">
    <location>
        <begin position="212"/>
        <end position="240"/>
    </location>
</feature>
<evidence type="ECO:0000256" key="8">
    <source>
        <dbReference type="ARBA" id="ARBA00023264"/>
    </source>
</evidence>
<dbReference type="InterPro" id="IPR041723">
    <property type="entry name" value="CCT"/>
</dbReference>
<dbReference type="GO" id="GO:0004105">
    <property type="term" value="F:choline-phosphate cytidylyltransferase activity"/>
    <property type="evidence" value="ECO:0007669"/>
    <property type="project" value="UniProtKB-EC"/>
</dbReference>
<evidence type="ECO:0000256" key="3">
    <source>
        <dbReference type="ARBA" id="ARBA00022553"/>
    </source>
</evidence>
<evidence type="ECO:0000256" key="9">
    <source>
        <dbReference type="ARBA" id="ARBA00026101"/>
    </source>
</evidence>
<feature type="compositionally biased region" description="Acidic residues" evidence="12">
    <location>
        <begin position="982"/>
        <end position="991"/>
    </location>
</feature>
<dbReference type="GO" id="GO:0005635">
    <property type="term" value="C:nuclear envelope"/>
    <property type="evidence" value="ECO:0007669"/>
    <property type="project" value="TreeGrafter"/>
</dbReference>
<feature type="compositionally biased region" description="Polar residues" evidence="12">
    <location>
        <begin position="1592"/>
        <end position="1601"/>
    </location>
</feature>
<comment type="caution">
    <text evidence="14">The sequence shown here is derived from an EMBL/GenBank/DDBJ whole genome shotgun (WGS) entry which is preliminary data.</text>
</comment>
<evidence type="ECO:0000313" key="15">
    <source>
        <dbReference type="Proteomes" id="UP000245956"/>
    </source>
</evidence>
<evidence type="ECO:0000256" key="10">
    <source>
        <dbReference type="ARBA" id="ARBA00076205"/>
    </source>
</evidence>
<dbReference type="Proteomes" id="UP000245956">
    <property type="component" value="Unassembled WGS sequence"/>
</dbReference>
<gene>
    <name evidence="14" type="ORF">PCL_06549</name>
</gene>
<feature type="region of interest" description="Disordered" evidence="12">
    <location>
        <begin position="1163"/>
        <end position="1189"/>
    </location>
</feature>
<evidence type="ECO:0000256" key="11">
    <source>
        <dbReference type="ARBA" id="ARBA00080967"/>
    </source>
</evidence>
<protein>
    <recommendedName>
        <fullName evidence="9">choline-phosphate cytidylyltransferase</fullName>
        <ecNumber evidence="9">2.7.7.15</ecNumber>
    </recommendedName>
    <alternativeName>
        <fullName evidence="10">CTP:phosphocholine cytidylyltransferase</fullName>
    </alternativeName>
    <alternativeName>
        <fullName evidence="11">Phosphorylcholine transferase</fullName>
    </alternativeName>
</protein>
<dbReference type="InterPro" id="IPR045049">
    <property type="entry name" value="Pcy1-like"/>
</dbReference>
<comment type="similarity">
    <text evidence="1">Belongs to the cytidylyltransferase family.</text>
</comment>
<keyword evidence="8" id="KW-1208">Phospholipid metabolism</keyword>
<evidence type="ECO:0000256" key="1">
    <source>
        <dbReference type="ARBA" id="ARBA00010101"/>
    </source>
</evidence>
<dbReference type="EMBL" id="LCWV01000002">
    <property type="protein sequence ID" value="PWI75891.1"/>
    <property type="molecule type" value="Genomic_DNA"/>
</dbReference>
<feature type="region of interest" description="Disordered" evidence="12">
    <location>
        <begin position="1564"/>
        <end position="1601"/>
    </location>
</feature>
<feature type="region of interest" description="Disordered" evidence="12">
    <location>
        <begin position="481"/>
        <end position="694"/>
    </location>
</feature>
<keyword evidence="4 14" id="KW-0808">Transferase</keyword>
<evidence type="ECO:0000313" key="14">
    <source>
        <dbReference type="EMBL" id="PWI75891.1"/>
    </source>
</evidence>
<proteinExistence type="inferred from homology"/>
<feature type="compositionally biased region" description="Low complexity" evidence="12">
    <location>
        <begin position="551"/>
        <end position="574"/>
    </location>
</feature>
<keyword evidence="5" id="KW-0548">Nucleotidyltransferase</keyword>
<dbReference type="PANTHER" id="PTHR10739:SF13">
    <property type="entry name" value="CHOLINE-PHOSPHATE CYTIDYLYLTRANSFERASE"/>
    <property type="match status" value="1"/>
</dbReference>
<dbReference type="GO" id="GO:0031210">
    <property type="term" value="F:phosphatidylcholine binding"/>
    <property type="evidence" value="ECO:0007669"/>
    <property type="project" value="TreeGrafter"/>
</dbReference>
<dbReference type="PANTHER" id="PTHR10739">
    <property type="entry name" value="CYTIDYLYLTRANSFERASE"/>
    <property type="match status" value="1"/>
</dbReference>
<feature type="domain" description="Cytidyltransferase-like" evidence="13">
    <location>
        <begin position="726"/>
        <end position="854"/>
    </location>
</feature>
<feature type="compositionally biased region" description="Polar residues" evidence="12">
    <location>
        <begin position="920"/>
        <end position="945"/>
    </location>
</feature>
<keyword evidence="3" id="KW-0597">Phosphoprotein</keyword>
<accession>A0A2U3EN03</accession>
<feature type="region of interest" description="Disordered" evidence="12">
    <location>
        <begin position="309"/>
        <end position="346"/>
    </location>
</feature>
<dbReference type="EC" id="2.7.7.15" evidence="9"/>
<evidence type="ECO:0000259" key="13">
    <source>
        <dbReference type="Pfam" id="PF01467"/>
    </source>
</evidence>
<dbReference type="InterPro" id="IPR014729">
    <property type="entry name" value="Rossmann-like_a/b/a_fold"/>
</dbReference>
<dbReference type="Gene3D" id="3.40.50.620">
    <property type="entry name" value="HUPs"/>
    <property type="match status" value="1"/>
</dbReference>
<evidence type="ECO:0000256" key="12">
    <source>
        <dbReference type="SAM" id="MobiDB-lite"/>
    </source>
</evidence>
<dbReference type="InterPro" id="IPR004821">
    <property type="entry name" value="Cyt_trans-like"/>
</dbReference>
<dbReference type="CDD" id="cd02174">
    <property type="entry name" value="CCT"/>
    <property type="match status" value="1"/>
</dbReference>
<dbReference type="FunFam" id="3.40.50.620:FF:000147">
    <property type="entry name" value="Cholinephosphate cytidylyltransferase"/>
    <property type="match status" value="1"/>
</dbReference>
<keyword evidence="2" id="KW-0444">Lipid biosynthesis</keyword>
<feature type="region of interest" description="Disordered" evidence="12">
    <location>
        <begin position="970"/>
        <end position="1009"/>
    </location>
</feature>
<organism evidence="14 15">
    <name type="scientific">Purpureocillium lilacinum</name>
    <name type="common">Paecilomyces lilacinus</name>
    <dbReference type="NCBI Taxonomy" id="33203"/>
    <lineage>
        <taxon>Eukaryota</taxon>
        <taxon>Fungi</taxon>
        <taxon>Dikarya</taxon>
        <taxon>Ascomycota</taxon>
        <taxon>Pezizomycotina</taxon>
        <taxon>Sordariomycetes</taxon>
        <taxon>Hypocreomycetidae</taxon>
        <taxon>Hypocreales</taxon>
        <taxon>Ophiocordycipitaceae</taxon>
        <taxon>Purpureocillium</taxon>
    </lineage>
</organism>
<evidence type="ECO:0000256" key="5">
    <source>
        <dbReference type="ARBA" id="ARBA00022695"/>
    </source>
</evidence>
<dbReference type="SUPFAM" id="SSF52374">
    <property type="entry name" value="Nucleotidylyl transferase"/>
    <property type="match status" value="1"/>
</dbReference>
<name>A0A2U3EN03_PURLI</name>
<feature type="compositionally biased region" description="Low complexity" evidence="12">
    <location>
        <begin position="601"/>
        <end position="611"/>
    </location>
</feature>
<evidence type="ECO:0000256" key="2">
    <source>
        <dbReference type="ARBA" id="ARBA00022516"/>
    </source>
</evidence>
<keyword evidence="6" id="KW-0443">Lipid metabolism</keyword>
<feature type="region of interest" description="Disordered" evidence="12">
    <location>
        <begin position="920"/>
        <end position="950"/>
    </location>
</feature>
<dbReference type="Pfam" id="PF01467">
    <property type="entry name" value="CTP_transf_like"/>
    <property type="match status" value="1"/>
</dbReference>
<evidence type="ECO:0000256" key="4">
    <source>
        <dbReference type="ARBA" id="ARBA00022679"/>
    </source>
</evidence>
<sequence>MTDPVESVYASRLVSPCGASSCLAARARDTSDGRFASGGFLHSFHAAPPMQLIHREAEPCPSPPASTACWLHPRPGSESPRTQARERLNNSCCGFQKNRQCPAEHEWPSDATSTFALAATPKSASAGAHKGSGRDTKTKGRLALGLTPVLCNRRIAAAWLAQLRHGNVVRRKAPIELSREHQIVCLSLGLSPQPWIDSARLVWAHGQNHRDPRVSQSRARSHIERRGDPSRTATCQPPSVAGRVPLRLQATGFGILRKADVQMSTPCRAIIAKHGNPPDEPSEANCHVCQVEMRWGCHRLAVRVAPRPSGRLSRYNGEPTLNASGPHGPRGQLDGRHPPPRSRTCPAVSWASERAAIRFLRRRRAGRLPTNAAEPFSGLGHRLSRPRGIRARRHVIAAFDDDDGALVLPAGCDRVRSRADGDVACATYLPRAGETVCLGGRCLVYPYKAIPREQSVLLFHVLLTQPAQAIVIGGAVHARHRPSSPLSCDPEAVNGHTHRQYTDTDTGKRERGRKLAFQTGKGQRGEAVTFQPCAGPGLLDPVRRRRRPLLRLRTSTSRSAAQASTNPPSFSLPSLRPPHAPIPHAIVMPSPSAAGKRKRNAAAAADDLLNGGQQASSRDASGEEGDTTAPESGRHSRRGENGNGPNPKRQRANSDRNGDDAVIDPGEPSDTTEASVDIAERVGRRGRRASIEEEEAMAPPPIGQITHPAGGFKTNPPPVGRAVRVYADGVFDLFHLGHMRQLEQAKKAFPDTTLVVGVTGDHETHKRKGLTVMSAKERAESVRHCKWVDEVIEDCPWIVTKEFLDANRLDYVAHDDLPYGADEGDDIYQPIKAAGKFLVTQRTEGVSTTGIITRVVRDYEKYITRQFKRGTSRQELNVSWLKKNEIDLKRHVQDLRDNIITNWTTTGQELSRELKQFWPTSRPQSPARFNSHGSDSARSPTTPGPGNSKEFVTGYALGLVGGVRSWMTKNRRTVNNSRPPSDDDEESDESNGDGRRKSMPNLVSPTAARGPWSVVDAGSLLSRLQGVFLGAMSVGKPRLAAEYCGLHGPALGAPGLVWRAASASWKQTSAVPVHVSAGGSRRLLRTRIQIIRTPCETFGRSAGPQGQPPPCATERLAPRRLAGSMASGWGSTYLKQAEGGEADGTVFAAPTLSHILTRHASSARWPTPGIAGGSAHGRPSRDGVAGRASSPLAASLPVARVSQLVLPHTERSATPRRVSSHFTRARYIMSAIGHCALVSERTSHPLARMRELSSYKVRTGVRRLGAIGRESAPQHACLPRGSLTHGPHERKYLGVVGAGLFLFYHARRRTPSQASLLQAAVGLALHGRESRDEKWEGSTPAAATASAAAAAAVAARVLQVLCTAGTDGRNTRAYTIMHAPAPLKPCPSAPSIHEHSLHVAIVPSMRDIEHLAHAVDDTPRPTPCAAVCPVPCPCMPAPPRGTRPGVIWAVPATHFTGELSANRAMDMRLWCGNALTGLSLPWSRIPLQSVPTCEESACWYLGRTCNLALQRHFETSWAVHSDSAITQNCKRRPWRERESATEHAQLLATLTPLVVLQAVVLTRGNANGPPRRRERGELASQPMQSCLPMFQHPTSPSAQSR</sequence>
<evidence type="ECO:0000256" key="6">
    <source>
        <dbReference type="ARBA" id="ARBA00023098"/>
    </source>
</evidence>
<dbReference type="NCBIfam" id="TIGR00125">
    <property type="entry name" value="cyt_tran_rel"/>
    <property type="match status" value="1"/>
</dbReference>
<reference evidence="14 15" key="1">
    <citation type="journal article" date="2016" name="Front. Microbiol.">
        <title>Genome and transcriptome sequences reveal the specific parasitism of the nematophagous Purpureocillium lilacinum 36-1.</title>
        <authorList>
            <person name="Xie J."/>
            <person name="Li S."/>
            <person name="Mo C."/>
            <person name="Xiao X."/>
            <person name="Peng D."/>
            <person name="Wang G."/>
            <person name="Xiao Y."/>
        </authorList>
    </citation>
    <scope>NUCLEOTIDE SEQUENCE [LARGE SCALE GENOMIC DNA]</scope>
    <source>
        <strain evidence="14 15">36-1</strain>
    </source>
</reference>
<feature type="compositionally biased region" description="Basic and acidic residues" evidence="12">
    <location>
        <begin position="500"/>
        <end position="509"/>
    </location>
</feature>
<evidence type="ECO:0000256" key="7">
    <source>
        <dbReference type="ARBA" id="ARBA00023209"/>
    </source>
</evidence>
<keyword evidence="7" id="KW-0594">Phospholipid biosynthesis</keyword>